<evidence type="ECO:0000313" key="3">
    <source>
        <dbReference type="Proteomes" id="UP000230407"/>
    </source>
</evidence>
<dbReference type="AlphaFoldDB" id="A0A2M8LWW1"/>
<reference evidence="2 3" key="1">
    <citation type="submission" date="2017-11" db="EMBL/GenBank/DDBJ databases">
        <title>Streptomyces carmine sp. nov., a novel actinomycete isolated from Sophora alopecuroides in Xinjiang, China.</title>
        <authorList>
            <person name="Wang Y."/>
            <person name="Luo X."/>
            <person name="Wan C."/>
            <person name="Zhang L."/>
        </authorList>
    </citation>
    <scope>NUCLEOTIDE SEQUENCE [LARGE SCALE GENOMIC DNA]</scope>
    <source>
        <strain evidence="2 3">TRM SA0054</strain>
    </source>
</reference>
<sequence>MPSLNSPELQGWASDKALQRDRRPAAGLHFHPSGHWEYGQVSRMKHGPGSTVEVVSALGATYRGELSFIVGRAPAAEAEA</sequence>
<evidence type="ECO:0000313" key="2">
    <source>
        <dbReference type="EMBL" id="PJE96450.1"/>
    </source>
</evidence>
<accession>A0A2M8LWW1</accession>
<comment type="caution">
    <text evidence="2">The sequence shown here is derived from an EMBL/GenBank/DDBJ whole genome shotgun (WGS) entry which is preliminary data.</text>
</comment>
<dbReference type="Proteomes" id="UP000230407">
    <property type="component" value="Unassembled WGS sequence"/>
</dbReference>
<evidence type="ECO:0000256" key="1">
    <source>
        <dbReference type="SAM" id="MobiDB-lite"/>
    </source>
</evidence>
<protein>
    <submittedName>
        <fullName evidence="2">Uncharacterized protein</fullName>
    </submittedName>
</protein>
<feature type="region of interest" description="Disordered" evidence="1">
    <location>
        <begin position="1"/>
        <end position="31"/>
    </location>
</feature>
<gene>
    <name evidence="2" type="ORF">CUT44_18290</name>
</gene>
<dbReference type="EMBL" id="PGGW01000058">
    <property type="protein sequence ID" value="PJE96450.1"/>
    <property type="molecule type" value="Genomic_DNA"/>
</dbReference>
<proteinExistence type="predicted"/>
<keyword evidence="3" id="KW-1185">Reference proteome</keyword>
<name>A0A2M8LWW1_9ACTN</name>
<organism evidence="2 3">
    <name type="scientific">Streptomyces carminius</name>
    <dbReference type="NCBI Taxonomy" id="2665496"/>
    <lineage>
        <taxon>Bacteria</taxon>
        <taxon>Bacillati</taxon>
        <taxon>Actinomycetota</taxon>
        <taxon>Actinomycetes</taxon>
        <taxon>Kitasatosporales</taxon>
        <taxon>Streptomycetaceae</taxon>
        <taxon>Streptomyces</taxon>
    </lineage>
</organism>